<dbReference type="PROSITE" id="PS51379">
    <property type="entry name" value="4FE4S_FER_2"/>
    <property type="match status" value="2"/>
</dbReference>
<feature type="domain" description="4Fe-4S ferredoxin-type" evidence="1">
    <location>
        <begin position="34"/>
        <end position="63"/>
    </location>
</feature>
<proteinExistence type="predicted"/>
<accession>A0A1M6MUH5</accession>
<evidence type="ECO:0000313" key="2">
    <source>
        <dbReference type="EMBL" id="SHJ87066.1"/>
    </source>
</evidence>
<dbReference type="PANTHER" id="PTHR42895:SF1">
    <property type="entry name" value="IRON-SULFUR CLUSTER PROTEIN"/>
    <property type="match status" value="1"/>
</dbReference>
<organism evidence="2 3">
    <name type="scientific">Clostridium amylolyticum</name>
    <dbReference type="NCBI Taxonomy" id="1121298"/>
    <lineage>
        <taxon>Bacteria</taxon>
        <taxon>Bacillati</taxon>
        <taxon>Bacillota</taxon>
        <taxon>Clostridia</taxon>
        <taxon>Eubacteriales</taxon>
        <taxon>Clostridiaceae</taxon>
        <taxon>Clostridium</taxon>
    </lineage>
</organism>
<sequence length="240" mass="26358">MKRKIVNINKELCNGCGICINACHEAAIVLKDGKAELLNDIYCDGLGDCLSGCPTGAITIIEREAQEYDDDAVKQRVDKLKSKNNTMKSMNLGCPGSASLTFNREKKDNSLETNSVSRTSELMQWPVQLRLINSSAPFLNNADLLIAADCTAYAYGDFHKDFIKGRITLIACPKLDDNNYNKEKITEILKNNNIKSITVLRMEVPCCSGIVGAVKEAMINSKTIVPYNEVTISSQGAILK</sequence>
<reference evidence="2 3" key="1">
    <citation type="submission" date="2016-11" db="EMBL/GenBank/DDBJ databases">
        <authorList>
            <person name="Jaros S."/>
            <person name="Januszkiewicz K."/>
            <person name="Wedrychowicz H."/>
        </authorList>
    </citation>
    <scope>NUCLEOTIDE SEQUENCE [LARGE SCALE GENOMIC DNA]</scope>
    <source>
        <strain evidence="2 3">DSM 21864</strain>
    </source>
</reference>
<evidence type="ECO:0000313" key="3">
    <source>
        <dbReference type="Proteomes" id="UP000184080"/>
    </source>
</evidence>
<dbReference type="OrthoDB" id="9795268at2"/>
<dbReference type="PANTHER" id="PTHR42895">
    <property type="entry name" value="IRON-SULFUR CLUSTER-BINDING PROTEIN-RELATED"/>
    <property type="match status" value="1"/>
</dbReference>
<gene>
    <name evidence="2" type="ORF">SAMN05444401_4132</name>
</gene>
<dbReference type="EMBL" id="FQZO01000009">
    <property type="protein sequence ID" value="SHJ87066.1"/>
    <property type="molecule type" value="Genomic_DNA"/>
</dbReference>
<dbReference type="Gene3D" id="3.30.70.20">
    <property type="match status" value="1"/>
</dbReference>
<name>A0A1M6MUH5_9CLOT</name>
<dbReference type="STRING" id="1121298.SAMN05444401_4132"/>
<dbReference type="AlphaFoldDB" id="A0A1M6MUH5"/>
<protein>
    <submittedName>
        <fullName evidence="2">4Fe-4S dicluster domain-containing protein</fullName>
    </submittedName>
</protein>
<dbReference type="Pfam" id="PF13187">
    <property type="entry name" value="Fer4_9"/>
    <property type="match status" value="1"/>
</dbReference>
<dbReference type="RefSeq" id="WP_073011371.1">
    <property type="nucleotide sequence ID" value="NZ_FQZO01000009.1"/>
</dbReference>
<feature type="domain" description="4Fe-4S ferredoxin-type" evidence="1">
    <location>
        <begin position="4"/>
        <end position="33"/>
    </location>
</feature>
<dbReference type="InterPro" id="IPR017896">
    <property type="entry name" value="4Fe4S_Fe-S-bd"/>
</dbReference>
<evidence type="ECO:0000259" key="1">
    <source>
        <dbReference type="PROSITE" id="PS51379"/>
    </source>
</evidence>
<dbReference type="SUPFAM" id="SSF54862">
    <property type="entry name" value="4Fe-4S ferredoxins"/>
    <property type="match status" value="1"/>
</dbReference>
<keyword evidence="3" id="KW-1185">Reference proteome</keyword>
<dbReference type="Proteomes" id="UP000184080">
    <property type="component" value="Unassembled WGS sequence"/>
</dbReference>
<dbReference type="InterPro" id="IPR052911">
    <property type="entry name" value="Corrinoid_activation_enz"/>
</dbReference>